<keyword evidence="3" id="KW-1185">Reference proteome</keyword>
<accession>A0A4R0JQE1</accession>
<dbReference type="Proteomes" id="UP000291144">
    <property type="component" value="Unassembled WGS sequence"/>
</dbReference>
<dbReference type="EMBL" id="SJKB01000026">
    <property type="protein sequence ID" value="TCC49553.1"/>
    <property type="molecule type" value="Genomic_DNA"/>
</dbReference>
<dbReference type="CDD" id="cd19152">
    <property type="entry name" value="AKR_AKR15A"/>
    <property type="match status" value="1"/>
</dbReference>
<evidence type="ECO:0000259" key="1">
    <source>
        <dbReference type="Pfam" id="PF00248"/>
    </source>
</evidence>
<dbReference type="Pfam" id="PF00248">
    <property type="entry name" value="Aldo_ket_red"/>
    <property type="match status" value="1"/>
</dbReference>
<dbReference type="OrthoDB" id="9768851at2"/>
<name>A0A4R0JQE1_9ACTN</name>
<protein>
    <submittedName>
        <fullName evidence="2">Aldo/keto reductase</fullName>
    </submittedName>
</protein>
<dbReference type="InterPro" id="IPR020471">
    <property type="entry name" value="AKR"/>
</dbReference>
<dbReference type="InterPro" id="IPR023210">
    <property type="entry name" value="NADP_OxRdtase_dom"/>
</dbReference>
<dbReference type="RefSeq" id="WP_131366336.1">
    <property type="nucleotide sequence ID" value="NZ_SJKB01000026.1"/>
</dbReference>
<dbReference type="SUPFAM" id="SSF51430">
    <property type="entry name" value="NAD(P)-linked oxidoreductase"/>
    <property type="match status" value="1"/>
</dbReference>
<evidence type="ECO:0000313" key="2">
    <source>
        <dbReference type="EMBL" id="TCC49553.1"/>
    </source>
</evidence>
<evidence type="ECO:0000313" key="3">
    <source>
        <dbReference type="Proteomes" id="UP000291144"/>
    </source>
</evidence>
<dbReference type="PANTHER" id="PTHR42686:SF1">
    <property type="entry name" value="GH17980P-RELATED"/>
    <property type="match status" value="1"/>
</dbReference>
<dbReference type="PANTHER" id="PTHR42686">
    <property type="entry name" value="GH17980P-RELATED"/>
    <property type="match status" value="1"/>
</dbReference>
<gene>
    <name evidence="2" type="ORF">E0H73_42140</name>
</gene>
<sequence>MTEVQVGRTDLFVPRIGLGTAALGNFQQAISDTDAITVVDRALDSRIRYLDTAPLYGHGLAEQRVGRAVAKVDRDRLVISTKVGRVLRADAPRDETQYHDGVPFYLDVPAVGPVWDFSYDGIRRSVEESLERTGLDRFDVLLMHDPDDHLSEAATTGYAALRDLRAAGLVRAIGAGMNHSAPLAELVRSCDLDIVLLAGRYTLLDQSSLADLMPACEEREVSVVIGGVFNSGILVDPLPGASFDYVPARDEVVAKAVAIRDVCRKYDVPLAAAALQFPLAHPRVSTVLIGARTVNELDDDLKLLDVEIPRALWADLRNAGLID</sequence>
<reference evidence="2 3" key="1">
    <citation type="submission" date="2019-02" db="EMBL/GenBank/DDBJ databases">
        <title>Kribbella capetownensis sp. nov. and Kribbella speibonae sp. nov., isolated from soil.</title>
        <authorList>
            <person name="Curtis S.M."/>
            <person name="Norton I."/>
            <person name="Everest G.J."/>
            <person name="Meyers P.R."/>
        </authorList>
    </citation>
    <scope>NUCLEOTIDE SEQUENCE [LARGE SCALE GENOMIC DNA]</scope>
    <source>
        <strain evidence="2 3">NRRL B-24813</strain>
    </source>
</reference>
<organism evidence="2 3">
    <name type="scientific">Kribbella pittospori</name>
    <dbReference type="NCBI Taxonomy" id="722689"/>
    <lineage>
        <taxon>Bacteria</taxon>
        <taxon>Bacillati</taxon>
        <taxon>Actinomycetota</taxon>
        <taxon>Actinomycetes</taxon>
        <taxon>Propionibacteriales</taxon>
        <taxon>Kribbellaceae</taxon>
        <taxon>Kribbella</taxon>
    </lineage>
</organism>
<dbReference type="Gene3D" id="3.20.20.100">
    <property type="entry name" value="NADP-dependent oxidoreductase domain"/>
    <property type="match status" value="1"/>
</dbReference>
<dbReference type="GO" id="GO:0016491">
    <property type="term" value="F:oxidoreductase activity"/>
    <property type="evidence" value="ECO:0007669"/>
    <property type="project" value="InterPro"/>
</dbReference>
<dbReference type="AlphaFoldDB" id="A0A4R0JQE1"/>
<proteinExistence type="predicted"/>
<dbReference type="GO" id="GO:0005829">
    <property type="term" value="C:cytosol"/>
    <property type="evidence" value="ECO:0007669"/>
    <property type="project" value="TreeGrafter"/>
</dbReference>
<dbReference type="InterPro" id="IPR036812">
    <property type="entry name" value="NAD(P)_OxRdtase_dom_sf"/>
</dbReference>
<feature type="domain" description="NADP-dependent oxidoreductase" evidence="1">
    <location>
        <begin position="15"/>
        <end position="317"/>
    </location>
</feature>
<comment type="caution">
    <text evidence="2">The sequence shown here is derived from an EMBL/GenBank/DDBJ whole genome shotgun (WGS) entry which is preliminary data.</text>
</comment>